<evidence type="ECO:0000256" key="7">
    <source>
        <dbReference type="SAM" id="SignalP"/>
    </source>
</evidence>
<dbReference type="SUPFAM" id="SSF53649">
    <property type="entry name" value="Alkaline phosphatase-like"/>
    <property type="match status" value="1"/>
</dbReference>
<name>A0AAW9RSX6_9BACT</name>
<dbReference type="CDD" id="cd16144">
    <property type="entry name" value="ARS_like"/>
    <property type="match status" value="1"/>
</dbReference>
<keyword evidence="5" id="KW-0378">Hydrolase</keyword>
<protein>
    <submittedName>
        <fullName evidence="9">Sulfatase</fullName>
    </submittedName>
</protein>
<accession>A0AAW9RSX6</accession>
<dbReference type="PANTHER" id="PTHR42693">
    <property type="entry name" value="ARYLSULFATASE FAMILY MEMBER"/>
    <property type="match status" value="1"/>
</dbReference>
<evidence type="ECO:0000259" key="8">
    <source>
        <dbReference type="Pfam" id="PF00884"/>
    </source>
</evidence>
<proteinExistence type="inferred from homology"/>
<evidence type="ECO:0000256" key="6">
    <source>
        <dbReference type="ARBA" id="ARBA00022837"/>
    </source>
</evidence>
<feature type="domain" description="Sulfatase N-terminal" evidence="8">
    <location>
        <begin position="31"/>
        <end position="346"/>
    </location>
</feature>
<dbReference type="Proteomes" id="UP001403385">
    <property type="component" value="Unassembled WGS sequence"/>
</dbReference>
<keyword evidence="6" id="KW-0106">Calcium</keyword>
<evidence type="ECO:0000313" key="10">
    <source>
        <dbReference type="Proteomes" id="UP001403385"/>
    </source>
</evidence>
<evidence type="ECO:0000256" key="3">
    <source>
        <dbReference type="ARBA" id="ARBA00022723"/>
    </source>
</evidence>
<evidence type="ECO:0000256" key="2">
    <source>
        <dbReference type="ARBA" id="ARBA00008779"/>
    </source>
</evidence>
<dbReference type="GO" id="GO:0004065">
    <property type="term" value="F:arylsulfatase activity"/>
    <property type="evidence" value="ECO:0007669"/>
    <property type="project" value="TreeGrafter"/>
</dbReference>
<dbReference type="Pfam" id="PF00884">
    <property type="entry name" value="Sulfatase"/>
    <property type="match status" value="1"/>
</dbReference>
<evidence type="ECO:0000256" key="1">
    <source>
        <dbReference type="ARBA" id="ARBA00001913"/>
    </source>
</evidence>
<reference evidence="9 10" key="1">
    <citation type="submission" date="2024-04" db="EMBL/GenBank/DDBJ databases">
        <title>Novel genus in family Flammeovirgaceae.</title>
        <authorList>
            <person name="Nguyen T.H."/>
            <person name="Vuong T.Q."/>
            <person name="Le H."/>
            <person name="Kim S.-G."/>
        </authorList>
    </citation>
    <scope>NUCLEOTIDE SEQUENCE [LARGE SCALE GENOMIC DNA]</scope>
    <source>
        <strain evidence="9 10">JCM 23209</strain>
    </source>
</reference>
<dbReference type="Gene3D" id="3.30.1120.10">
    <property type="match status" value="1"/>
</dbReference>
<organism evidence="9 10">
    <name type="scientific">Rapidithrix thailandica</name>
    <dbReference type="NCBI Taxonomy" id="413964"/>
    <lineage>
        <taxon>Bacteria</taxon>
        <taxon>Pseudomonadati</taxon>
        <taxon>Bacteroidota</taxon>
        <taxon>Cytophagia</taxon>
        <taxon>Cytophagales</taxon>
        <taxon>Flammeovirgaceae</taxon>
        <taxon>Rapidithrix</taxon>
    </lineage>
</organism>
<keyword evidence="4 7" id="KW-0732">Signal</keyword>
<keyword evidence="10" id="KW-1185">Reference proteome</keyword>
<dbReference type="AlphaFoldDB" id="A0AAW9RSX6"/>
<feature type="chain" id="PRO_5043567028" evidence="7">
    <location>
        <begin position="24"/>
        <end position="473"/>
    </location>
</feature>
<keyword evidence="3" id="KW-0479">Metal-binding</keyword>
<dbReference type="InterPro" id="IPR050738">
    <property type="entry name" value="Sulfatase"/>
</dbReference>
<dbReference type="PROSITE" id="PS00149">
    <property type="entry name" value="SULFATASE_2"/>
    <property type="match status" value="1"/>
</dbReference>
<comment type="similarity">
    <text evidence="2">Belongs to the sulfatase family.</text>
</comment>
<sequence length="473" mass="53400">MIMNLFKPYYASLFLFLFFACQAKKHEQAKPNIILIYVDDYGWRDVGFNGSQFYETPHIDQLAADGMTFTNAYANAPNCAPSRACLLSGQYSPRHGIYTVNSSERGDKAQRKIIPIPNKTTLDTGVLTMAEALKPAGYTSVSIGKWHLGEAPYTGPKGQGFDINIGGTHKGHPKSYFSPYQNPKLQDGPEGEYLTDRLNEEAIRFIEQHQEAPFFMYLTHFAVHTPIQGKKELTEKYNHKPVVDEQKNAEYAAMIESVDQGVGKIVEKLKALNLYQNTMIVFYSDNGGHGVVTSNKPLRGSKGMLYEGGIRVPMSVTWPEKIQARTRSEVPVIGTDLFPSFLEAAGLKKPEEKILDGESLFPLLTQSGPLQREAIYWHFPAYLEAYHPSQGAFRITPAGAIRKGDYKLIEYFEEGRFELFNLKEDLEESQNLIAKEPAKLQELKLLMSQWRQAIQAPVPMEPNPDYIVREDVR</sequence>
<comment type="cofactor">
    <cofactor evidence="1">
        <name>Ca(2+)</name>
        <dbReference type="ChEBI" id="CHEBI:29108"/>
    </cofactor>
</comment>
<feature type="signal peptide" evidence="7">
    <location>
        <begin position="1"/>
        <end position="23"/>
    </location>
</feature>
<dbReference type="Gene3D" id="3.40.720.10">
    <property type="entry name" value="Alkaline Phosphatase, subunit A"/>
    <property type="match status" value="1"/>
</dbReference>
<evidence type="ECO:0000313" key="9">
    <source>
        <dbReference type="EMBL" id="MEN7548022.1"/>
    </source>
</evidence>
<dbReference type="PROSITE" id="PS51257">
    <property type="entry name" value="PROKAR_LIPOPROTEIN"/>
    <property type="match status" value="1"/>
</dbReference>
<evidence type="ECO:0000256" key="5">
    <source>
        <dbReference type="ARBA" id="ARBA00022801"/>
    </source>
</evidence>
<dbReference type="InterPro" id="IPR000917">
    <property type="entry name" value="Sulfatase_N"/>
</dbReference>
<dbReference type="EMBL" id="JBDKWZ010000004">
    <property type="protein sequence ID" value="MEN7548022.1"/>
    <property type="molecule type" value="Genomic_DNA"/>
</dbReference>
<dbReference type="PANTHER" id="PTHR42693:SF42">
    <property type="entry name" value="ARYLSULFATASE G"/>
    <property type="match status" value="1"/>
</dbReference>
<evidence type="ECO:0000256" key="4">
    <source>
        <dbReference type="ARBA" id="ARBA00022729"/>
    </source>
</evidence>
<gene>
    <name evidence="9" type="ORF">AAG747_08880</name>
</gene>
<dbReference type="InterPro" id="IPR024607">
    <property type="entry name" value="Sulfatase_CS"/>
</dbReference>
<dbReference type="InterPro" id="IPR017850">
    <property type="entry name" value="Alkaline_phosphatase_core_sf"/>
</dbReference>
<comment type="caution">
    <text evidence="9">The sequence shown here is derived from an EMBL/GenBank/DDBJ whole genome shotgun (WGS) entry which is preliminary data.</text>
</comment>
<dbReference type="RefSeq" id="WP_346820804.1">
    <property type="nucleotide sequence ID" value="NZ_JBDKWZ010000004.1"/>
</dbReference>
<dbReference type="GO" id="GO:0046872">
    <property type="term" value="F:metal ion binding"/>
    <property type="evidence" value="ECO:0007669"/>
    <property type="project" value="UniProtKB-KW"/>
</dbReference>